<dbReference type="AlphaFoldDB" id="R7ZWV7"/>
<proteinExistence type="predicted"/>
<sequence length="149" mass="17498">MKSKKELIYDLNDLLERNFDAIQGYKDAARNVTNEELKSFFINQAKERLKLSEEIKVEIRLLGGIPVKEGSLLGIFHRSWMNFKTSLNHDNEKEVCEACITGEQKSVREYNLLLQQKDLWSDRLIQELQLHKTVTQKAIDDLEELKEKF</sequence>
<dbReference type="InterPro" id="IPR012347">
    <property type="entry name" value="Ferritin-like"/>
</dbReference>
<accession>R7ZWV7</accession>
<name>R7ZWV7_9BACT</name>
<dbReference type="NCBIfam" id="TIGR02284">
    <property type="entry name" value="PA2169 family four-helix-bundle protein"/>
    <property type="match status" value="1"/>
</dbReference>
<comment type="caution">
    <text evidence="2">The sequence shown here is derived from an EMBL/GenBank/DDBJ whole genome shotgun (WGS) entry which is preliminary data.</text>
</comment>
<dbReference type="InterPro" id="IPR011971">
    <property type="entry name" value="CHP02284"/>
</dbReference>
<reference evidence="2 3" key="1">
    <citation type="submission" date="2013-02" db="EMBL/GenBank/DDBJ databases">
        <title>A novel strain isolated from Lonar lake, Maharashtra, India.</title>
        <authorList>
            <person name="Singh A."/>
        </authorList>
    </citation>
    <scope>NUCLEOTIDE SEQUENCE [LARGE SCALE GENOMIC DNA]</scope>
    <source>
        <strain evidence="2 3">AK24</strain>
    </source>
</reference>
<dbReference type="Gene3D" id="1.20.1260.10">
    <property type="match status" value="1"/>
</dbReference>
<dbReference type="Proteomes" id="UP000013909">
    <property type="component" value="Unassembled WGS sequence"/>
</dbReference>
<dbReference type="SUPFAM" id="SSF47240">
    <property type="entry name" value="Ferritin-like"/>
    <property type="match status" value="1"/>
</dbReference>
<dbReference type="EMBL" id="AQHR01000034">
    <property type="protein sequence ID" value="EON78494.1"/>
    <property type="molecule type" value="Genomic_DNA"/>
</dbReference>
<keyword evidence="3" id="KW-1185">Reference proteome</keyword>
<evidence type="ECO:0000313" key="2">
    <source>
        <dbReference type="EMBL" id="EON78494.1"/>
    </source>
</evidence>
<dbReference type="STRING" id="1232681.ADIS_1009"/>
<dbReference type="OrthoDB" id="282393at2"/>
<evidence type="ECO:0000313" key="3">
    <source>
        <dbReference type="Proteomes" id="UP000013909"/>
    </source>
</evidence>
<gene>
    <name evidence="2" type="ORF">ADIS_1009</name>
</gene>
<dbReference type="InterPro" id="IPR009078">
    <property type="entry name" value="Ferritin-like_SF"/>
</dbReference>
<dbReference type="RefSeq" id="WP_010853156.1">
    <property type="nucleotide sequence ID" value="NZ_AQHR01000034.1"/>
</dbReference>
<protein>
    <recommendedName>
        <fullName evidence="1">DUF2383 domain-containing protein</fullName>
    </recommendedName>
</protein>
<dbReference type="Pfam" id="PF09537">
    <property type="entry name" value="DUF2383"/>
    <property type="match status" value="1"/>
</dbReference>
<evidence type="ECO:0000259" key="1">
    <source>
        <dbReference type="Pfam" id="PF09537"/>
    </source>
</evidence>
<organism evidence="2 3">
    <name type="scientific">Lunatimonas lonarensis</name>
    <dbReference type="NCBI Taxonomy" id="1232681"/>
    <lineage>
        <taxon>Bacteria</taxon>
        <taxon>Pseudomonadati</taxon>
        <taxon>Bacteroidota</taxon>
        <taxon>Cytophagia</taxon>
        <taxon>Cytophagales</taxon>
        <taxon>Cyclobacteriaceae</taxon>
    </lineage>
</organism>
<feature type="domain" description="DUF2383" evidence="1">
    <location>
        <begin position="8"/>
        <end position="115"/>
    </location>
</feature>
<dbReference type="InterPro" id="IPR019052">
    <property type="entry name" value="DUF2383"/>
</dbReference>